<accession>A0A9W4D331</accession>
<comment type="caution">
    <text evidence="1">The sequence shown here is derived from an EMBL/GenBank/DDBJ whole genome shotgun (WGS) entry which is preliminary data.</text>
</comment>
<dbReference type="Proteomes" id="UP000683417">
    <property type="component" value="Unassembled WGS sequence"/>
</dbReference>
<reference evidence="1" key="1">
    <citation type="submission" date="2020-10" db="EMBL/GenBank/DDBJ databases">
        <authorList>
            <person name="Muller C M."/>
        </authorList>
    </citation>
    <scope>NUCLEOTIDE SEQUENCE</scope>
    <source>
        <strain evidence="1">THUN-12</strain>
    </source>
</reference>
<protein>
    <submittedName>
        <fullName evidence="1">BgTH12-02874</fullName>
    </submittedName>
</protein>
<proteinExistence type="predicted"/>
<organism evidence="1 2">
    <name type="scientific">Blumeria graminis f. sp. triticale</name>
    <dbReference type="NCBI Taxonomy" id="1689686"/>
    <lineage>
        <taxon>Eukaryota</taxon>
        <taxon>Fungi</taxon>
        <taxon>Dikarya</taxon>
        <taxon>Ascomycota</taxon>
        <taxon>Pezizomycotina</taxon>
        <taxon>Leotiomycetes</taxon>
        <taxon>Erysiphales</taxon>
        <taxon>Erysiphaceae</taxon>
        <taxon>Blumeria</taxon>
    </lineage>
</organism>
<sequence>MPEPDQHSLIFWDGSSEFYPYCTVIWREAMEEPKIMDEFGGEEAMCRALIRAIPIRRRDRIGPAFMKQISANDFNAIALLDELDRKFIIHEEQDAFFKPFEVPEDQLRRIVKRN</sequence>
<dbReference type="EMBL" id="CAJHIT010000007">
    <property type="protein sequence ID" value="CAD6503206.1"/>
    <property type="molecule type" value="Genomic_DNA"/>
</dbReference>
<name>A0A9W4D331_BLUGR</name>
<dbReference type="AlphaFoldDB" id="A0A9W4D331"/>
<evidence type="ECO:0000313" key="1">
    <source>
        <dbReference type="EMBL" id="CAD6503206.1"/>
    </source>
</evidence>
<gene>
    <name evidence="1" type="ORF">BGTH12_LOCUS4564</name>
</gene>
<evidence type="ECO:0000313" key="2">
    <source>
        <dbReference type="Proteomes" id="UP000683417"/>
    </source>
</evidence>